<dbReference type="EMBL" id="UYYB01100573">
    <property type="protein sequence ID" value="VDM77961.1"/>
    <property type="molecule type" value="Genomic_DNA"/>
</dbReference>
<keyword evidence="2" id="KW-1185">Reference proteome</keyword>
<evidence type="ECO:0000313" key="1">
    <source>
        <dbReference type="EMBL" id="VDM77961.1"/>
    </source>
</evidence>
<accession>A0A3P7IYB0</accession>
<sequence length="242" mass="27632">MLEFKLRRVVVSYFIQEANTLALPDIVICPFNRFNRSFLEQWNVSAGLAQYFELSYPSPVIHTFQTRMYEETVNNLDAHEYELELLLERIGNMSYTSFLKAKKDLNIDLLQTGDGFGYGDRIVITLPQHLYNPGANQMLNDGIIVKLAERGKGIDNDLTFIPSGVHAIMPLSATQYEFMNDPPRKPDICTTKQFFHCFAAHLFPVNTSSTIENCKSKCKPPCSYWQYQKSVSYATFPGQVVS</sequence>
<gene>
    <name evidence="1" type="ORF">SVUK_LOCUS12959</name>
</gene>
<dbReference type="AlphaFoldDB" id="A0A3P7IYB0"/>
<evidence type="ECO:0000313" key="2">
    <source>
        <dbReference type="Proteomes" id="UP000270094"/>
    </source>
</evidence>
<proteinExistence type="predicted"/>
<dbReference type="Proteomes" id="UP000270094">
    <property type="component" value="Unassembled WGS sequence"/>
</dbReference>
<reference evidence="1 2" key="1">
    <citation type="submission" date="2018-11" db="EMBL/GenBank/DDBJ databases">
        <authorList>
            <consortium name="Pathogen Informatics"/>
        </authorList>
    </citation>
    <scope>NUCLEOTIDE SEQUENCE [LARGE SCALE GENOMIC DNA]</scope>
</reference>
<dbReference type="OrthoDB" id="5874059at2759"/>
<protein>
    <submittedName>
        <fullName evidence="1">Uncharacterized protein</fullName>
    </submittedName>
</protein>
<name>A0A3P7IYB0_STRVU</name>
<organism evidence="1 2">
    <name type="scientific">Strongylus vulgaris</name>
    <name type="common">Blood worm</name>
    <dbReference type="NCBI Taxonomy" id="40348"/>
    <lineage>
        <taxon>Eukaryota</taxon>
        <taxon>Metazoa</taxon>
        <taxon>Ecdysozoa</taxon>
        <taxon>Nematoda</taxon>
        <taxon>Chromadorea</taxon>
        <taxon>Rhabditida</taxon>
        <taxon>Rhabditina</taxon>
        <taxon>Rhabditomorpha</taxon>
        <taxon>Strongyloidea</taxon>
        <taxon>Strongylidae</taxon>
        <taxon>Strongylus</taxon>
    </lineage>
</organism>